<dbReference type="SUPFAM" id="SSF63848">
    <property type="entry name" value="Cell-division inhibitor MinC, C-terminal domain"/>
    <property type="match status" value="1"/>
</dbReference>
<dbReference type="Pfam" id="PF03775">
    <property type="entry name" value="MinC_C"/>
    <property type="match status" value="1"/>
</dbReference>
<evidence type="ECO:0000256" key="3">
    <source>
        <dbReference type="ARBA" id="ARBA00023210"/>
    </source>
</evidence>
<protein>
    <recommendedName>
        <fullName evidence="6">Probable septum site-determining protein MinC</fullName>
    </recommendedName>
</protein>
<dbReference type="GO" id="GO:0051302">
    <property type="term" value="P:regulation of cell division"/>
    <property type="evidence" value="ECO:0007669"/>
    <property type="project" value="InterPro"/>
</dbReference>
<comment type="similarity">
    <text evidence="1 6">Belongs to the MinC family.</text>
</comment>
<dbReference type="HAMAP" id="MF_00267">
    <property type="entry name" value="MinC"/>
    <property type="match status" value="1"/>
</dbReference>
<dbReference type="OrthoDB" id="9794530at2"/>
<feature type="domain" description="Septum formation inhibitor MinC C-terminal" evidence="7">
    <location>
        <begin position="128"/>
        <end position="228"/>
    </location>
</feature>
<evidence type="ECO:0000259" key="8">
    <source>
        <dbReference type="Pfam" id="PF05209"/>
    </source>
</evidence>
<dbReference type="InterPro" id="IPR036145">
    <property type="entry name" value="MinC_C_sf"/>
</dbReference>
<dbReference type="Pfam" id="PF05209">
    <property type="entry name" value="MinC_N"/>
    <property type="match status" value="1"/>
</dbReference>
<evidence type="ECO:0000256" key="1">
    <source>
        <dbReference type="ARBA" id="ARBA00006291"/>
    </source>
</evidence>
<keyword evidence="2 6" id="KW-0132">Cell division</keyword>
<dbReference type="RefSeq" id="WP_158349490.1">
    <property type="nucleotide sequence ID" value="NZ_CP032996.1"/>
</dbReference>
<evidence type="ECO:0000259" key="7">
    <source>
        <dbReference type="Pfam" id="PF03775"/>
    </source>
</evidence>
<dbReference type="EMBL" id="CP032996">
    <property type="protein sequence ID" value="QCI27225.1"/>
    <property type="molecule type" value="Genomic_DNA"/>
</dbReference>
<dbReference type="NCBIfam" id="TIGR01222">
    <property type="entry name" value="minC"/>
    <property type="match status" value="1"/>
</dbReference>
<evidence type="ECO:0000313" key="9">
    <source>
        <dbReference type="EMBL" id="QCI27225.1"/>
    </source>
</evidence>
<evidence type="ECO:0000256" key="4">
    <source>
        <dbReference type="ARBA" id="ARBA00023306"/>
    </source>
</evidence>
<evidence type="ECO:0000256" key="6">
    <source>
        <dbReference type="HAMAP-Rule" id="MF_00267"/>
    </source>
</evidence>
<dbReference type="InterPro" id="IPR007874">
    <property type="entry name" value="MinC_N"/>
</dbReference>
<comment type="subunit">
    <text evidence="6">Interacts with MinD and FtsZ.</text>
</comment>
<reference evidence="9 10" key="1">
    <citation type="submission" date="2018-10" db="EMBL/GenBank/DDBJ databases">
        <title>Comparative functional genomics of the obligate endosymbiont Buchnera aphidicola.</title>
        <authorList>
            <person name="Chong R.A."/>
        </authorList>
    </citation>
    <scope>NUCLEOTIDE SEQUENCE [LARGE SCALE GENOMIC DNA]</scope>
    <source>
        <strain evidence="9 10">Tma</strain>
    </source>
</reference>
<keyword evidence="3 6" id="KW-0717">Septation</keyword>
<accession>A0A4D6YPL9</accession>
<dbReference type="AlphaFoldDB" id="A0A4D6YPL9"/>
<evidence type="ECO:0000256" key="5">
    <source>
        <dbReference type="ARBA" id="ARBA00025606"/>
    </source>
</evidence>
<dbReference type="Proteomes" id="UP000298603">
    <property type="component" value="Chromosome"/>
</dbReference>
<dbReference type="GO" id="GO:1901891">
    <property type="term" value="P:regulation of cell septum assembly"/>
    <property type="evidence" value="ECO:0007669"/>
    <property type="project" value="InterPro"/>
</dbReference>
<feature type="domain" description="Septum formation inhibitor MinC N-terminal" evidence="8">
    <location>
        <begin position="7"/>
        <end position="75"/>
    </location>
</feature>
<proteinExistence type="inferred from homology"/>
<dbReference type="Gene3D" id="2.160.20.70">
    <property type="match status" value="1"/>
</dbReference>
<keyword evidence="10" id="KW-1185">Reference proteome</keyword>
<dbReference type="InterPro" id="IPR016098">
    <property type="entry name" value="CAP/MinC_C"/>
</dbReference>
<comment type="function">
    <text evidence="5 6">Cell division inhibitor that blocks the formation of polar Z ring septums. Rapidly oscillates between the poles of the cell to destabilize FtsZ filaments that have formed before they mature into polar Z rings. Prevents FtsZ polymerization.</text>
</comment>
<evidence type="ECO:0000313" key="10">
    <source>
        <dbReference type="Proteomes" id="UP000298603"/>
    </source>
</evidence>
<keyword evidence="4 6" id="KW-0131">Cell cycle</keyword>
<name>A0A4D6YPL9_9GAMM</name>
<dbReference type="InterPro" id="IPR005526">
    <property type="entry name" value="Septum_form_inhib_MinC_C"/>
</dbReference>
<gene>
    <name evidence="6 9" type="primary">minC</name>
    <name evidence="9" type="ORF">D9V81_01170</name>
</gene>
<organism evidence="9 10">
    <name type="scientific">Buchnera aphidicola</name>
    <name type="common">Therioaphis trifolii</name>
    <dbReference type="NCBI Taxonomy" id="1241884"/>
    <lineage>
        <taxon>Bacteria</taxon>
        <taxon>Pseudomonadati</taxon>
        <taxon>Pseudomonadota</taxon>
        <taxon>Gammaproteobacteria</taxon>
        <taxon>Enterobacterales</taxon>
        <taxon>Erwiniaceae</taxon>
        <taxon>Buchnera</taxon>
    </lineage>
</organism>
<dbReference type="InterPro" id="IPR013033">
    <property type="entry name" value="MinC"/>
</dbReference>
<dbReference type="GO" id="GO:0000917">
    <property type="term" value="P:division septum assembly"/>
    <property type="evidence" value="ECO:0007669"/>
    <property type="project" value="UniProtKB-KW"/>
</dbReference>
<dbReference type="PANTHER" id="PTHR34108:SF1">
    <property type="entry name" value="SEPTUM SITE-DETERMINING PROTEIN MINC"/>
    <property type="match status" value="1"/>
</dbReference>
<dbReference type="GO" id="GO:0000902">
    <property type="term" value="P:cell morphogenesis"/>
    <property type="evidence" value="ECO:0007669"/>
    <property type="project" value="InterPro"/>
</dbReference>
<dbReference type="Gene3D" id="3.30.70.260">
    <property type="match status" value="1"/>
</dbReference>
<sequence>MLQKKPIEFKGNIFTFLVLYIKNDTIDIVKQAIYKKIQEAPNFFKNASVILNISHLTHSVNWKNMQQAIIDTGLKIIGICGYINCILKHTILKSGLPIIKEGKNFLKNIQFLKKKNNFLNYKQLNSKIITTPVRSGQKIYANKSNLIIINNVSAGAELIAAGDIHIYGTMRGRALAGVHGDITKNIFCTKFFAEIVSISGEYLLIDQISSNFLGHGVHIFLKNNILNVNTFS</sequence>
<dbReference type="PANTHER" id="PTHR34108">
    <property type="entry name" value="SEPTUM SITE-DETERMINING PROTEIN MINC"/>
    <property type="match status" value="1"/>
</dbReference>
<evidence type="ECO:0000256" key="2">
    <source>
        <dbReference type="ARBA" id="ARBA00022618"/>
    </source>
</evidence>